<feature type="region of interest" description="Disordered" evidence="1">
    <location>
        <begin position="88"/>
        <end position="107"/>
    </location>
</feature>
<sequence>MNEAFRRWISFKGGGGGCGLCPCEGTSEAAMSCASFVGTNERTNQARVSLIGVFSSVQNSIPFPSLARKRWVREHRVDEQAMKVQCARRSSSSSSWSQTKRKEIKKSPRERVTISSCCAGVRFVVWCRAVVARRFPVRPAHMLNESCGCRLCGESATALRSQVWFGFGSTNTYHTLHSARQ</sequence>
<dbReference type="Proteomes" id="UP000678499">
    <property type="component" value="Unassembled WGS sequence"/>
</dbReference>
<dbReference type="EMBL" id="OA882308">
    <property type="protein sequence ID" value="CAD7274581.1"/>
    <property type="molecule type" value="Genomic_DNA"/>
</dbReference>
<dbReference type="EMBL" id="CAJPEX010000271">
    <property type="protein sequence ID" value="CAG0914733.1"/>
    <property type="molecule type" value="Genomic_DNA"/>
</dbReference>
<reference evidence="2" key="1">
    <citation type="submission" date="2020-11" db="EMBL/GenBank/DDBJ databases">
        <authorList>
            <person name="Tran Van P."/>
        </authorList>
    </citation>
    <scope>NUCLEOTIDE SEQUENCE</scope>
</reference>
<evidence type="ECO:0000313" key="2">
    <source>
        <dbReference type="EMBL" id="CAD7274581.1"/>
    </source>
</evidence>
<dbReference type="AlphaFoldDB" id="A0A7R9BIH0"/>
<evidence type="ECO:0000313" key="3">
    <source>
        <dbReference type="Proteomes" id="UP000678499"/>
    </source>
</evidence>
<accession>A0A7R9BIH0</accession>
<keyword evidence="3" id="KW-1185">Reference proteome</keyword>
<name>A0A7R9BIH0_9CRUS</name>
<proteinExistence type="predicted"/>
<gene>
    <name evidence="2" type="ORF">NMOB1V02_LOCUS2409</name>
</gene>
<organism evidence="2">
    <name type="scientific">Notodromas monacha</name>
    <dbReference type="NCBI Taxonomy" id="399045"/>
    <lineage>
        <taxon>Eukaryota</taxon>
        <taxon>Metazoa</taxon>
        <taxon>Ecdysozoa</taxon>
        <taxon>Arthropoda</taxon>
        <taxon>Crustacea</taxon>
        <taxon>Oligostraca</taxon>
        <taxon>Ostracoda</taxon>
        <taxon>Podocopa</taxon>
        <taxon>Podocopida</taxon>
        <taxon>Cypridocopina</taxon>
        <taxon>Cypridoidea</taxon>
        <taxon>Cyprididae</taxon>
        <taxon>Notodromas</taxon>
    </lineage>
</organism>
<evidence type="ECO:0000256" key="1">
    <source>
        <dbReference type="SAM" id="MobiDB-lite"/>
    </source>
</evidence>
<protein>
    <submittedName>
        <fullName evidence="2">Uncharacterized protein</fullName>
    </submittedName>
</protein>